<keyword evidence="2" id="KW-1185">Reference proteome</keyword>
<organism evidence="1 2">
    <name type="scientific">Nonomuraea muscovyensis</name>
    <dbReference type="NCBI Taxonomy" id="1124761"/>
    <lineage>
        <taxon>Bacteria</taxon>
        <taxon>Bacillati</taxon>
        <taxon>Actinomycetota</taxon>
        <taxon>Actinomycetes</taxon>
        <taxon>Streptosporangiales</taxon>
        <taxon>Streptosporangiaceae</taxon>
        <taxon>Nonomuraea</taxon>
    </lineage>
</organism>
<evidence type="ECO:0000313" key="1">
    <source>
        <dbReference type="EMBL" id="MBB6344512.1"/>
    </source>
</evidence>
<dbReference type="RefSeq" id="WP_185082616.1">
    <property type="nucleotide sequence ID" value="NZ_JACHJB010000001.1"/>
</dbReference>
<sequence>MLNSLAAAGWRYGEVVEEMERGIYGGLAALLEKRTARDRDRVLRNDWQEAVNSVATYAAYTGRQPAASSAAT</sequence>
<protein>
    <submittedName>
        <fullName evidence="1">Uncharacterized protein</fullName>
    </submittedName>
</protein>
<dbReference type="Proteomes" id="UP000583800">
    <property type="component" value="Unassembled WGS sequence"/>
</dbReference>
<reference evidence="1 2" key="1">
    <citation type="submission" date="2020-08" db="EMBL/GenBank/DDBJ databases">
        <title>Sequencing the genomes of 1000 actinobacteria strains.</title>
        <authorList>
            <person name="Klenk H.-P."/>
        </authorList>
    </citation>
    <scope>NUCLEOTIDE SEQUENCE [LARGE SCALE GENOMIC DNA]</scope>
    <source>
        <strain evidence="1 2">DSM 45913</strain>
    </source>
</reference>
<accession>A0A7X0BXF3</accession>
<evidence type="ECO:0000313" key="2">
    <source>
        <dbReference type="Proteomes" id="UP000583800"/>
    </source>
</evidence>
<proteinExistence type="predicted"/>
<dbReference type="AlphaFoldDB" id="A0A7X0BXF3"/>
<name>A0A7X0BXF3_9ACTN</name>
<comment type="caution">
    <text evidence="1">The sequence shown here is derived from an EMBL/GenBank/DDBJ whole genome shotgun (WGS) entry which is preliminary data.</text>
</comment>
<gene>
    <name evidence="1" type="ORF">FHU36_001021</name>
</gene>
<dbReference type="EMBL" id="JACHJB010000001">
    <property type="protein sequence ID" value="MBB6344512.1"/>
    <property type="molecule type" value="Genomic_DNA"/>
</dbReference>